<reference evidence="1" key="1">
    <citation type="submission" date="2023-03" db="EMBL/GenBank/DDBJ databases">
        <authorList>
            <person name="Cleenwerck I."/>
        </authorList>
    </citation>
    <scope>NUCLEOTIDE SEQUENCE</scope>
    <source>
        <strain evidence="1">LMG 32879</strain>
    </source>
</reference>
<sequence length="75" mass="8106">MLKDSGNGETKLQAMSYVFLCILQRLDEAQPGLIADVLGGVRADREASLAQSPAALPIFDEAIKFLERANQQNGT</sequence>
<evidence type="ECO:0000313" key="1">
    <source>
        <dbReference type="EMBL" id="CAI9120500.1"/>
    </source>
</evidence>
<gene>
    <name evidence="1" type="ORF">LMG32879_001333</name>
</gene>
<keyword evidence="2" id="KW-1185">Reference proteome</keyword>
<dbReference type="EMBL" id="CATKSH010000006">
    <property type="protein sequence ID" value="CAI9120500.1"/>
    <property type="molecule type" value="Genomic_DNA"/>
</dbReference>
<dbReference type="RefSeq" id="WP_289840596.1">
    <property type="nucleotide sequence ID" value="NZ_CATKSH010000006.1"/>
</dbReference>
<evidence type="ECO:0000313" key="2">
    <source>
        <dbReference type="Proteomes" id="UP001176960"/>
    </source>
</evidence>
<name>A0AA35UQY2_9PROT</name>
<protein>
    <submittedName>
        <fullName evidence="1">Uncharacterized protein</fullName>
    </submittedName>
</protein>
<proteinExistence type="predicted"/>
<dbReference type="AlphaFoldDB" id="A0AA35UQY2"/>
<comment type="caution">
    <text evidence="1">The sequence shown here is derived from an EMBL/GenBank/DDBJ whole genome shotgun (WGS) entry which is preliminary data.</text>
</comment>
<organism evidence="1 2">
    <name type="scientific">Brytella acorum</name>
    <dbReference type="NCBI Taxonomy" id="2959299"/>
    <lineage>
        <taxon>Bacteria</taxon>
        <taxon>Pseudomonadati</taxon>
        <taxon>Pseudomonadota</taxon>
        <taxon>Alphaproteobacteria</taxon>
        <taxon>Acetobacterales</taxon>
        <taxon>Acetobacteraceae</taxon>
        <taxon>Brytella</taxon>
    </lineage>
</organism>
<dbReference type="Proteomes" id="UP001176960">
    <property type="component" value="Unassembled WGS sequence"/>
</dbReference>
<accession>A0AA35UQY2</accession>